<organism evidence="5">
    <name type="scientific">Soboliphyme baturini</name>
    <dbReference type="NCBI Taxonomy" id="241478"/>
    <lineage>
        <taxon>Eukaryota</taxon>
        <taxon>Metazoa</taxon>
        <taxon>Ecdysozoa</taxon>
        <taxon>Nematoda</taxon>
        <taxon>Enoplea</taxon>
        <taxon>Dorylaimia</taxon>
        <taxon>Dioctophymatida</taxon>
        <taxon>Dioctophymatoidea</taxon>
        <taxon>Soboliphymatidae</taxon>
        <taxon>Soboliphyme</taxon>
    </lineage>
</organism>
<dbReference type="WBParaSite" id="SBAD_0000385301-mRNA-1">
    <property type="protein sequence ID" value="SBAD_0000385301-mRNA-1"/>
    <property type="gene ID" value="SBAD_0000385301"/>
</dbReference>
<name>A0A183IJ89_9BILA</name>
<dbReference type="AlphaFoldDB" id="A0A183IJ89"/>
<dbReference type="Proteomes" id="UP000270296">
    <property type="component" value="Unassembled WGS sequence"/>
</dbReference>
<evidence type="ECO:0000313" key="5">
    <source>
        <dbReference type="WBParaSite" id="SBAD_0000385301-mRNA-1"/>
    </source>
</evidence>
<keyword evidence="1" id="KW-0689">Ribosomal protein</keyword>
<dbReference type="GO" id="GO:1990904">
    <property type="term" value="C:ribonucleoprotein complex"/>
    <property type="evidence" value="ECO:0007669"/>
    <property type="project" value="UniProtKB-KW"/>
</dbReference>
<evidence type="ECO:0000313" key="3">
    <source>
        <dbReference type="EMBL" id="VDP02033.1"/>
    </source>
</evidence>
<proteinExistence type="predicted"/>
<dbReference type="GO" id="GO:0006412">
    <property type="term" value="P:translation"/>
    <property type="evidence" value="ECO:0007669"/>
    <property type="project" value="InterPro"/>
</dbReference>
<dbReference type="Gene3D" id="3.30.420.80">
    <property type="entry name" value="Ribosomal protein S11"/>
    <property type="match status" value="1"/>
</dbReference>
<evidence type="ECO:0000256" key="1">
    <source>
        <dbReference type="ARBA" id="ARBA00022980"/>
    </source>
</evidence>
<reference evidence="3 4" key="2">
    <citation type="submission" date="2018-11" db="EMBL/GenBank/DDBJ databases">
        <authorList>
            <consortium name="Pathogen Informatics"/>
        </authorList>
    </citation>
    <scope>NUCLEOTIDE SEQUENCE [LARGE SCALE GENOMIC DNA]</scope>
</reference>
<accession>A0A183IJ89</accession>
<protein>
    <submittedName>
        <fullName evidence="5">DNA repair protein RecO</fullName>
    </submittedName>
</protein>
<dbReference type="InterPro" id="IPR036967">
    <property type="entry name" value="Ribosomal_uS11_sf"/>
</dbReference>
<reference evidence="5" key="1">
    <citation type="submission" date="2016-06" db="UniProtKB">
        <authorList>
            <consortium name="WormBaseParasite"/>
        </authorList>
    </citation>
    <scope>IDENTIFICATION</scope>
</reference>
<dbReference type="GO" id="GO:0003735">
    <property type="term" value="F:structural constituent of ribosome"/>
    <property type="evidence" value="ECO:0007669"/>
    <property type="project" value="InterPro"/>
</dbReference>
<dbReference type="OrthoDB" id="1932324at2759"/>
<evidence type="ECO:0000256" key="2">
    <source>
        <dbReference type="ARBA" id="ARBA00023274"/>
    </source>
</evidence>
<evidence type="ECO:0000313" key="4">
    <source>
        <dbReference type="Proteomes" id="UP000270296"/>
    </source>
</evidence>
<keyword evidence="2" id="KW-0687">Ribonucleoprotein</keyword>
<dbReference type="EMBL" id="UZAM01007893">
    <property type="protein sequence ID" value="VDP02033.1"/>
    <property type="molecule type" value="Genomic_DNA"/>
</dbReference>
<sequence length="49" mass="5751">STFKILSYFFRVELLKGKKHISARIRHFQQGIILEVSTKEAAIANKLYR</sequence>
<gene>
    <name evidence="3" type="ORF">SBAD_LOCUS3685</name>
</gene>
<keyword evidence="4" id="KW-1185">Reference proteome</keyword>
<dbReference type="GO" id="GO:0005840">
    <property type="term" value="C:ribosome"/>
    <property type="evidence" value="ECO:0007669"/>
    <property type="project" value="UniProtKB-KW"/>
</dbReference>